<gene>
    <name evidence="3" type="ORF">TEA_004929</name>
</gene>
<dbReference type="Proteomes" id="UP000306102">
    <property type="component" value="Unassembled WGS sequence"/>
</dbReference>
<sequence>MGISKNVLGFFIVLVGMVFCVGVNGQPLVPALFIFGDSVNDAGNNNHVSTIVKANFPPYGRDFLRRHRATGRFCNGRLAVDFTAENIGFTSYPPAYLSKKARGKNLLIGANFASASSGFYEPTAKLYHTIPLSKQLEYYKEYQKRIVGIAGQANASSIINGSVYFISAGSSDFVQNYYINPLLYKVYTPDQFSDILIHSYSTFVQELYGLGARRIGVTTLPPLGCLPATITIFGSDSNECVAKLNKAAISFNKKLNVTSQSLQNKLSNLTLVVLDVYQPLYDLVTNTSNYGFAEARKACCGTGLIETSILCDAKSPGTCANATEYVFWDGFHPTEAANNLLSNNLLISGIALIS</sequence>
<dbReference type="PANTHER" id="PTHR45642">
    <property type="entry name" value="GDSL ESTERASE/LIPASE EXL3"/>
    <property type="match status" value="1"/>
</dbReference>
<dbReference type="CDD" id="cd01837">
    <property type="entry name" value="SGNH_plant_lipase_like"/>
    <property type="match status" value="1"/>
</dbReference>
<name>A0A4S4E428_CAMSN</name>
<evidence type="ECO:0000256" key="2">
    <source>
        <dbReference type="SAM" id="SignalP"/>
    </source>
</evidence>
<evidence type="ECO:0000256" key="1">
    <source>
        <dbReference type="ARBA" id="ARBA00008668"/>
    </source>
</evidence>
<protein>
    <recommendedName>
        <fullName evidence="5">GDSL esterase/lipase</fullName>
    </recommendedName>
</protein>
<evidence type="ECO:0000313" key="3">
    <source>
        <dbReference type="EMBL" id="THG10692.1"/>
    </source>
</evidence>
<reference evidence="3 4" key="1">
    <citation type="journal article" date="2018" name="Proc. Natl. Acad. Sci. U.S.A.">
        <title>Draft genome sequence of Camellia sinensis var. sinensis provides insights into the evolution of the tea genome and tea quality.</title>
        <authorList>
            <person name="Wei C."/>
            <person name="Yang H."/>
            <person name="Wang S."/>
            <person name="Zhao J."/>
            <person name="Liu C."/>
            <person name="Gao L."/>
            <person name="Xia E."/>
            <person name="Lu Y."/>
            <person name="Tai Y."/>
            <person name="She G."/>
            <person name="Sun J."/>
            <person name="Cao H."/>
            <person name="Tong W."/>
            <person name="Gao Q."/>
            <person name="Li Y."/>
            <person name="Deng W."/>
            <person name="Jiang X."/>
            <person name="Wang W."/>
            <person name="Chen Q."/>
            <person name="Zhang S."/>
            <person name="Li H."/>
            <person name="Wu J."/>
            <person name="Wang P."/>
            <person name="Li P."/>
            <person name="Shi C."/>
            <person name="Zheng F."/>
            <person name="Jian J."/>
            <person name="Huang B."/>
            <person name="Shan D."/>
            <person name="Shi M."/>
            <person name="Fang C."/>
            <person name="Yue Y."/>
            <person name="Li F."/>
            <person name="Li D."/>
            <person name="Wei S."/>
            <person name="Han B."/>
            <person name="Jiang C."/>
            <person name="Yin Y."/>
            <person name="Xia T."/>
            <person name="Zhang Z."/>
            <person name="Bennetzen J.L."/>
            <person name="Zhao S."/>
            <person name="Wan X."/>
        </authorList>
    </citation>
    <scope>NUCLEOTIDE SEQUENCE [LARGE SCALE GENOMIC DNA]</scope>
    <source>
        <strain evidence="4">cv. Shuchazao</strain>
        <tissue evidence="3">Leaf</tissue>
    </source>
</reference>
<dbReference type="InterPro" id="IPR008265">
    <property type="entry name" value="Lipase_GDSL_AS"/>
</dbReference>
<organism evidence="3 4">
    <name type="scientific">Camellia sinensis var. sinensis</name>
    <name type="common">China tea</name>
    <dbReference type="NCBI Taxonomy" id="542762"/>
    <lineage>
        <taxon>Eukaryota</taxon>
        <taxon>Viridiplantae</taxon>
        <taxon>Streptophyta</taxon>
        <taxon>Embryophyta</taxon>
        <taxon>Tracheophyta</taxon>
        <taxon>Spermatophyta</taxon>
        <taxon>Magnoliopsida</taxon>
        <taxon>eudicotyledons</taxon>
        <taxon>Gunneridae</taxon>
        <taxon>Pentapetalae</taxon>
        <taxon>asterids</taxon>
        <taxon>Ericales</taxon>
        <taxon>Theaceae</taxon>
        <taxon>Camellia</taxon>
    </lineage>
</organism>
<proteinExistence type="inferred from homology"/>
<feature type="chain" id="PRO_5020806402" description="GDSL esterase/lipase" evidence="2">
    <location>
        <begin position="26"/>
        <end position="354"/>
    </location>
</feature>
<dbReference type="GO" id="GO:0006629">
    <property type="term" value="P:lipid metabolic process"/>
    <property type="evidence" value="ECO:0007669"/>
    <property type="project" value="InterPro"/>
</dbReference>
<dbReference type="Gene3D" id="3.40.50.1110">
    <property type="entry name" value="SGNH hydrolase"/>
    <property type="match status" value="1"/>
</dbReference>
<dbReference type="AlphaFoldDB" id="A0A4S4E428"/>
<evidence type="ECO:0008006" key="5">
    <source>
        <dbReference type="Google" id="ProtNLM"/>
    </source>
</evidence>
<dbReference type="InterPro" id="IPR036514">
    <property type="entry name" value="SGNH_hydro_sf"/>
</dbReference>
<dbReference type="FunFam" id="3.40.50.1110:FF:000003">
    <property type="entry name" value="GDSL esterase/lipase APG"/>
    <property type="match status" value="1"/>
</dbReference>
<comment type="caution">
    <text evidence="3">The sequence shown here is derived from an EMBL/GenBank/DDBJ whole genome shotgun (WGS) entry which is preliminary data.</text>
</comment>
<comment type="similarity">
    <text evidence="1">Belongs to the 'GDSL' lipolytic enzyme family.</text>
</comment>
<dbReference type="InterPro" id="IPR050592">
    <property type="entry name" value="GDSL_lipolytic_enzyme"/>
</dbReference>
<dbReference type="InterPro" id="IPR035669">
    <property type="entry name" value="SGNH_plant_lipase-like"/>
</dbReference>
<evidence type="ECO:0000313" key="4">
    <source>
        <dbReference type="Proteomes" id="UP000306102"/>
    </source>
</evidence>
<dbReference type="EMBL" id="SDRB02007757">
    <property type="protein sequence ID" value="THG10692.1"/>
    <property type="molecule type" value="Genomic_DNA"/>
</dbReference>
<dbReference type="Pfam" id="PF00657">
    <property type="entry name" value="Lipase_GDSL"/>
    <property type="match status" value="1"/>
</dbReference>
<dbReference type="PROSITE" id="PS01098">
    <property type="entry name" value="LIPASE_GDSL_SER"/>
    <property type="match status" value="1"/>
</dbReference>
<dbReference type="STRING" id="542762.A0A4S4E428"/>
<feature type="signal peptide" evidence="2">
    <location>
        <begin position="1"/>
        <end position="25"/>
    </location>
</feature>
<accession>A0A4S4E428</accession>
<dbReference type="SUPFAM" id="SSF52266">
    <property type="entry name" value="SGNH hydrolase"/>
    <property type="match status" value="1"/>
</dbReference>
<keyword evidence="4" id="KW-1185">Reference proteome</keyword>
<dbReference type="GO" id="GO:0016298">
    <property type="term" value="F:lipase activity"/>
    <property type="evidence" value="ECO:0007669"/>
    <property type="project" value="InterPro"/>
</dbReference>
<dbReference type="InterPro" id="IPR001087">
    <property type="entry name" value="GDSL"/>
</dbReference>
<dbReference type="SMR" id="A0A4S4E428"/>
<dbReference type="PANTHER" id="PTHR45642:SF67">
    <property type="entry name" value="GDSL-LIKE LIPASE_ACYLHYDROLASE FAMILY PROTEIN, EXPRESSED"/>
    <property type="match status" value="1"/>
</dbReference>
<keyword evidence="2" id="KW-0732">Signal</keyword>